<dbReference type="EMBL" id="FNJQ01000029">
    <property type="protein sequence ID" value="SDP61998.1"/>
    <property type="molecule type" value="Genomic_DNA"/>
</dbReference>
<evidence type="ECO:0000313" key="4">
    <source>
        <dbReference type="EMBL" id="SDP61998.1"/>
    </source>
</evidence>
<dbReference type="RefSeq" id="WP_074573089.1">
    <property type="nucleotide sequence ID" value="NZ_FNJQ01000029.1"/>
</dbReference>
<dbReference type="AlphaFoldDB" id="A0A1H0U7P5"/>
<evidence type="ECO:0000313" key="5">
    <source>
        <dbReference type="Proteomes" id="UP000182412"/>
    </source>
</evidence>
<dbReference type="InterPro" id="IPR013766">
    <property type="entry name" value="Thioredoxin_domain"/>
</dbReference>
<dbReference type="PROSITE" id="PS00194">
    <property type="entry name" value="THIOREDOXIN_1"/>
    <property type="match status" value="1"/>
</dbReference>
<dbReference type="Gene3D" id="3.40.30.10">
    <property type="entry name" value="Glutaredoxin"/>
    <property type="match status" value="1"/>
</dbReference>
<dbReference type="InterPro" id="IPR017937">
    <property type="entry name" value="Thioredoxin_CS"/>
</dbReference>
<reference evidence="4 5" key="1">
    <citation type="submission" date="2016-10" db="EMBL/GenBank/DDBJ databases">
        <authorList>
            <person name="de Groot N.N."/>
        </authorList>
    </citation>
    <scope>NUCLEOTIDE SEQUENCE [LARGE SCALE GENOMIC DNA]</scope>
    <source>
        <strain evidence="4 5">S137</strain>
    </source>
</reference>
<dbReference type="SUPFAM" id="SSF52833">
    <property type="entry name" value="Thioredoxin-like"/>
    <property type="match status" value="1"/>
</dbReference>
<evidence type="ECO:0000256" key="2">
    <source>
        <dbReference type="ARBA" id="ARBA00022748"/>
    </source>
</evidence>
<name>A0A1H0U7P5_SELRU</name>
<dbReference type="PROSITE" id="PS51352">
    <property type="entry name" value="THIOREDOXIN_2"/>
    <property type="match status" value="1"/>
</dbReference>
<accession>A0A1H0U7P5</accession>
<dbReference type="InterPro" id="IPR036249">
    <property type="entry name" value="Thioredoxin-like_sf"/>
</dbReference>
<dbReference type="Proteomes" id="UP000182412">
    <property type="component" value="Unassembled WGS sequence"/>
</dbReference>
<evidence type="ECO:0000256" key="1">
    <source>
        <dbReference type="ARBA" id="ARBA00004196"/>
    </source>
</evidence>
<dbReference type="GO" id="GO:0017004">
    <property type="term" value="P:cytochrome complex assembly"/>
    <property type="evidence" value="ECO:0007669"/>
    <property type="project" value="UniProtKB-KW"/>
</dbReference>
<proteinExistence type="predicted"/>
<organism evidence="4 5">
    <name type="scientific">Selenomonas ruminantium</name>
    <dbReference type="NCBI Taxonomy" id="971"/>
    <lineage>
        <taxon>Bacteria</taxon>
        <taxon>Bacillati</taxon>
        <taxon>Bacillota</taxon>
        <taxon>Negativicutes</taxon>
        <taxon>Selenomonadales</taxon>
        <taxon>Selenomonadaceae</taxon>
        <taxon>Selenomonas</taxon>
    </lineage>
</organism>
<dbReference type="PANTHER" id="PTHR42852">
    <property type="entry name" value="THIOL:DISULFIDE INTERCHANGE PROTEIN DSBE"/>
    <property type="match status" value="1"/>
</dbReference>
<comment type="subcellular location">
    <subcellularLocation>
        <location evidence="1">Cell envelope</location>
    </subcellularLocation>
</comment>
<evidence type="ECO:0000259" key="3">
    <source>
        <dbReference type="PROSITE" id="PS51352"/>
    </source>
</evidence>
<keyword evidence="2" id="KW-0201">Cytochrome c-type biogenesis</keyword>
<dbReference type="InterPro" id="IPR013740">
    <property type="entry name" value="Redoxin"/>
</dbReference>
<dbReference type="OrthoDB" id="9809733at2"/>
<keyword evidence="4" id="KW-0413">Isomerase</keyword>
<dbReference type="CDD" id="cd02966">
    <property type="entry name" value="TlpA_like_family"/>
    <property type="match status" value="1"/>
</dbReference>
<sequence>MRKNMLAWLAIILLAITGIIGYQAFAESEESAEVGVLPGKRAAELQLQDLQGNAVHINAAQDQRIYVLNFWATWCPPCQGEMPELNEFAQENKDKVSFYAVNIQESANEVSDFMRKHNYTMPVLLDKDGDNADAYHVQGIPTTIMIDKSGIIQYRKTGAVTKAELEAELAKLAGDR</sequence>
<feature type="domain" description="Thioredoxin" evidence="3">
    <location>
        <begin position="36"/>
        <end position="174"/>
    </location>
</feature>
<dbReference type="InterPro" id="IPR050553">
    <property type="entry name" value="Thioredoxin_ResA/DsbE_sf"/>
</dbReference>
<dbReference type="GO" id="GO:0030313">
    <property type="term" value="C:cell envelope"/>
    <property type="evidence" value="ECO:0007669"/>
    <property type="project" value="UniProtKB-SubCell"/>
</dbReference>
<dbReference type="GO" id="GO:0016491">
    <property type="term" value="F:oxidoreductase activity"/>
    <property type="evidence" value="ECO:0007669"/>
    <property type="project" value="InterPro"/>
</dbReference>
<dbReference type="Pfam" id="PF08534">
    <property type="entry name" value="Redoxin"/>
    <property type="match status" value="1"/>
</dbReference>
<gene>
    <name evidence="4" type="ORF">SAMN05216366_12931</name>
</gene>
<dbReference type="PANTHER" id="PTHR42852:SF13">
    <property type="entry name" value="PROTEIN DIPZ"/>
    <property type="match status" value="1"/>
</dbReference>
<protein>
    <submittedName>
        <fullName evidence="4">Thiol-disulfide isomerase or thioredoxin</fullName>
    </submittedName>
</protein>
<dbReference type="GO" id="GO:0016853">
    <property type="term" value="F:isomerase activity"/>
    <property type="evidence" value="ECO:0007669"/>
    <property type="project" value="UniProtKB-KW"/>
</dbReference>